<feature type="binding site" evidence="9">
    <location>
        <position position="8"/>
    </location>
    <ligand>
        <name>Zn(2+)</name>
        <dbReference type="ChEBI" id="CHEBI:29105"/>
        <label>1</label>
    </ligand>
</feature>
<keyword evidence="3 9" id="KW-0479">Metal-binding</keyword>
<dbReference type="PROSITE" id="PS00466">
    <property type="entry name" value="ZF_TFIIS_1"/>
    <property type="match status" value="1"/>
</dbReference>
<feature type="zinc finger region" description="C4-type" evidence="10">
    <location>
        <begin position="5"/>
        <end position="27"/>
    </location>
</feature>
<dbReference type="FunFam" id="2.20.25.10:FF:000005">
    <property type="entry name" value="DNA-directed RNA polymerase subunit"/>
    <property type="match status" value="1"/>
</dbReference>
<dbReference type="PANTHER" id="PTHR11239">
    <property type="entry name" value="DNA-DIRECTED RNA POLYMERASE"/>
    <property type="match status" value="1"/>
</dbReference>
<dbReference type="InterPro" id="IPR001222">
    <property type="entry name" value="Znf_TFIIS"/>
</dbReference>
<evidence type="ECO:0000256" key="1">
    <source>
        <dbReference type="ARBA" id="ARBA00004123"/>
    </source>
</evidence>
<dbReference type="STRING" id="578462.A0A0L0T4S1"/>
<evidence type="ECO:0000313" key="13">
    <source>
        <dbReference type="EMBL" id="KNE69524.1"/>
    </source>
</evidence>
<keyword evidence="7 8" id="KW-0539">Nucleus</keyword>
<keyword evidence="5 9" id="KW-0862">Zinc</keyword>
<dbReference type="GO" id="GO:0008270">
    <property type="term" value="F:zinc ion binding"/>
    <property type="evidence" value="ECO:0007669"/>
    <property type="project" value="UniProtKB-KW"/>
</dbReference>
<proteinExistence type="inferred from homology"/>
<dbReference type="Proteomes" id="UP000054350">
    <property type="component" value="Unassembled WGS sequence"/>
</dbReference>
<name>A0A0L0T4S1_ALLM3</name>
<organism evidence="13 14">
    <name type="scientific">Allomyces macrogynus (strain ATCC 38327)</name>
    <name type="common">Allomyces javanicus var. macrogynus</name>
    <dbReference type="NCBI Taxonomy" id="578462"/>
    <lineage>
        <taxon>Eukaryota</taxon>
        <taxon>Fungi</taxon>
        <taxon>Fungi incertae sedis</taxon>
        <taxon>Blastocladiomycota</taxon>
        <taxon>Blastocladiomycetes</taxon>
        <taxon>Blastocladiales</taxon>
        <taxon>Blastocladiaceae</taxon>
        <taxon>Allomyces</taxon>
    </lineage>
</organism>
<dbReference type="InterPro" id="IPR012164">
    <property type="entry name" value="Rpa12/Rpb9/Rpc10/TFS"/>
</dbReference>
<keyword evidence="6 8" id="KW-0804">Transcription</keyword>
<feature type="binding site" evidence="9">
    <location>
        <position position="27"/>
    </location>
    <ligand>
        <name>Zn(2+)</name>
        <dbReference type="ChEBI" id="CHEBI:29105"/>
        <label>1</label>
    </ligand>
</feature>
<feature type="binding site" evidence="9">
    <location>
        <position position="96"/>
    </location>
    <ligand>
        <name>Zn(2+)</name>
        <dbReference type="ChEBI" id="CHEBI:29105"/>
        <label>2</label>
    </ligand>
</feature>
<evidence type="ECO:0000256" key="9">
    <source>
        <dbReference type="PIRSR" id="PIRSR005586-1"/>
    </source>
</evidence>
<sequence>MLMFCPQCGNMLALEEDPGQRFACRTCPYIYPITKKLATRSYMKKKEVDDVMSKEKGWENVPAIDMTCPKCENPRAFFQQIQIRSADEPMSLFFKCCKCDHTWMEK</sequence>
<keyword evidence="2 8" id="KW-0240">DNA-directed RNA polymerase</keyword>
<dbReference type="OMA" id="TISFECI"/>
<evidence type="ECO:0000256" key="6">
    <source>
        <dbReference type="ARBA" id="ARBA00023163"/>
    </source>
</evidence>
<dbReference type="SMART" id="SM00440">
    <property type="entry name" value="ZnF_C2C2"/>
    <property type="match status" value="1"/>
</dbReference>
<dbReference type="CDD" id="cd10509">
    <property type="entry name" value="Zn-ribbon_RPC11"/>
    <property type="match status" value="1"/>
</dbReference>
<comment type="function">
    <text evidence="8">DNA-dependent RNA polymerase catalyzes the transcription of DNA into RNA using the four ribonucleoside triphosphates as substrates.</text>
</comment>
<feature type="binding site" evidence="9">
    <location>
        <position position="68"/>
    </location>
    <ligand>
        <name>Zn(2+)</name>
        <dbReference type="ChEBI" id="CHEBI:29105"/>
        <label>2</label>
    </ligand>
</feature>
<feature type="binding site" evidence="9">
    <location>
        <position position="24"/>
    </location>
    <ligand>
        <name>Zn(2+)</name>
        <dbReference type="ChEBI" id="CHEBI:29105"/>
        <label>1</label>
    </ligand>
</feature>
<dbReference type="VEuPathDB" id="FungiDB:AMAG_14088"/>
<evidence type="ECO:0000256" key="7">
    <source>
        <dbReference type="ARBA" id="ARBA00023242"/>
    </source>
</evidence>
<dbReference type="Gene3D" id="2.20.25.10">
    <property type="match status" value="2"/>
</dbReference>
<feature type="binding site" evidence="9">
    <location>
        <position position="5"/>
    </location>
    <ligand>
        <name>Zn(2+)</name>
        <dbReference type="ChEBI" id="CHEBI:29105"/>
        <label>1</label>
    </ligand>
</feature>
<protein>
    <recommendedName>
        <fullName evidence="8">DNA-directed RNA polymerase subunit</fullName>
    </recommendedName>
</protein>
<dbReference type="PANTHER" id="PTHR11239:SF12">
    <property type="entry name" value="DNA-DIRECTED RNA POLYMERASE III SUBUNIT RPC10"/>
    <property type="match status" value="1"/>
</dbReference>
<dbReference type="EMBL" id="GG745361">
    <property type="protein sequence ID" value="KNE69524.1"/>
    <property type="molecule type" value="Genomic_DNA"/>
</dbReference>
<comment type="similarity">
    <text evidence="8 11">Belongs to the archaeal rpoM/eukaryotic RPA12/RPB9/RPC11 RNA polymerase family.</text>
</comment>
<reference evidence="14" key="2">
    <citation type="submission" date="2009-11" db="EMBL/GenBank/DDBJ databases">
        <title>The Genome Sequence of Allomyces macrogynus strain ATCC 38327.</title>
        <authorList>
            <consortium name="The Broad Institute Genome Sequencing Platform"/>
            <person name="Russ C."/>
            <person name="Cuomo C."/>
            <person name="Shea T."/>
            <person name="Young S.K."/>
            <person name="Zeng Q."/>
            <person name="Koehrsen M."/>
            <person name="Haas B."/>
            <person name="Borodovsky M."/>
            <person name="Guigo R."/>
            <person name="Alvarado L."/>
            <person name="Berlin A."/>
            <person name="Borenstein D."/>
            <person name="Chen Z."/>
            <person name="Engels R."/>
            <person name="Freedman E."/>
            <person name="Gellesch M."/>
            <person name="Goldberg J."/>
            <person name="Griggs A."/>
            <person name="Gujja S."/>
            <person name="Heiman D."/>
            <person name="Hepburn T."/>
            <person name="Howarth C."/>
            <person name="Jen D."/>
            <person name="Larson L."/>
            <person name="Lewis B."/>
            <person name="Mehta T."/>
            <person name="Park D."/>
            <person name="Pearson M."/>
            <person name="Roberts A."/>
            <person name="Saif S."/>
            <person name="Shenoy N."/>
            <person name="Sisk P."/>
            <person name="Stolte C."/>
            <person name="Sykes S."/>
            <person name="Walk T."/>
            <person name="White J."/>
            <person name="Yandava C."/>
            <person name="Burger G."/>
            <person name="Gray M.W."/>
            <person name="Holland P.W.H."/>
            <person name="King N."/>
            <person name="Lang F.B.F."/>
            <person name="Roger A.J."/>
            <person name="Ruiz-Trillo I."/>
            <person name="Lander E."/>
            <person name="Nusbaum C."/>
        </authorList>
    </citation>
    <scope>NUCLEOTIDE SEQUENCE [LARGE SCALE GENOMIC DNA]</scope>
    <source>
        <strain evidence="14">ATCC 38327</strain>
    </source>
</reference>
<dbReference type="GO" id="GO:0005666">
    <property type="term" value="C:RNA polymerase III complex"/>
    <property type="evidence" value="ECO:0007669"/>
    <property type="project" value="TreeGrafter"/>
</dbReference>
<dbReference type="eggNOG" id="KOG2906">
    <property type="taxonomic scope" value="Eukaryota"/>
</dbReference>
<feature type="binding site" evidence="9">
    <location>
        <position position="71"/>
    </location>
    <ligand>
        <name>Zn(2+)</name>
        <dbReference type="ChEBI" id="CHEBI:29105"/>
        <label>2</label>
    </ligand>
</feature>
<feature type="domain" description="TFIIS-type" evidence="12">
    <location>
        <begin position="64"/>
        <end position="104"/>
    </location>
</feature>
<dbReference type="GO" id="GO:0003899">
    <property type="term" value="F:DNA-directed RNA polymerase activity"/>
    <property type="evidence" value="ECO:0007669"/>
    <property type="project" value="InterPro"/>
</dbReference>
<dbReference type="SMART" id="SM00661">
    <property type="entry name" value="RPOL9"/>
    <property type="match status" value="1"/>
</dbReference>
<dbReference type="PROSITE" id="PS51133">
    <property type="entry name" value="ZF_TFIIS_2"/>
    <property type="match status" value="1"/>
</dbReference>
<evidence type="ECO:0000256" key="11">
    <source>
        <dbReference type="RuleBase" id="RU003474"/>
    </source>
</evidence>
<dbReference type="SUPFAM" id="SSF57783">
    <property type="entry name" value="Zinc beta-ribbon"/>
    <property type="match status" value="2"/>
</dbReference>
<dbReference type="Pfam" id="PF01096">
    <property type="entry name" value="Zn_ribbon_TFIIS"/>
    <property type="match status" value="1"/>
</dbReference>
<dbReference type="GO" id="GO:0003676">
    <property type="term" value="F:nucleic acid binding"/>
    <property type="evidence" value="ECO:0007669"/>
    <property type="project" value="InterPro"/>
</dbReference>
<comment type="subcellular location">
    <subcellularLocation>
        <location evidence="1 8">Nucleus</location>
    </subcellularLocation>
</comment>
<keyword evidence="14" id="KW-1185">Reference proteome</keyword>
<dbReference type="InterPro" id="IPR001529">
    <property type="entry name" value="Zn_ribbon_RPB9"/>
</dbReference>
<evidence type="ECO:0000256" key="2">
    <source>
        <dbReference type="ARBA" id="ARBA00022478"/>
    </source>
</evidence>
<dbReference type="GO" id="GO:0006386">
    <property type="term" value="P:termination of RNA polymerase III transcription"/>
    <property type="evidence" value="ECO:0007669"/>
    <property type="project" value="TreeGrafter"/>
</dbReference>
<dbReference type="PIRSF" id="PIRSF005586">
    <property type="entry name" value="RNApol_RpoM"/>
    <property type="match status" value="1"/>
</dbReference>
<gene>
    <name evidence="13" type="ORF">AMAG_14088</name>
</gene>
<feature type="binding site" evidence="9">
    <location>
        <position position="99"/>
    </location>
    <ligand>
        <name>Zn(2+)</name>
        <dbReference type="ChEBI" id="CHEBI:29105"/>
        <label>2</label>
    </ligand>
</feature>
<evidence type="ECO:0000259" key="12">
    <source>
        <dbReference type="PROSITE" id="PS51133"/>
    </source>
</evidence>
<evidence type="ECO:0000313" key="14">
    <source>
        <dbReference type="Proteomes" id="UP000054350"/>
    </source>
</evidence>
<dbReference type="Pfam" id="PF02150">
    <property type="entry name" value="Zn_ribbon_RPB9"/>
    <property type="match status" value="1"/>
</dbReference>
<dbReference type="InterPro" id="IPR034014">
    <property type="entry name" value="Zn_ribbon_RPC11_C"/>
</dbReference>
<evidence type="ECO:0000256" key="4">
    <source>
        <dbReference type="ARBA" id="ARBA00022771"/>
    </source>
</evidence>
<accession>A0A0L0T4S1</accession>
<keyword evidence="4 10" id="KW-0863">Zinc-finger</keyword>
<evidence type="ECO:0000256" key="8">
    <source>
        <dbReference type="PIRNR" id="PIRNR005586"/>
    </source>
</evidence>
<evidence type="ECO:0000256" key="10">
    <source>
        <dbReference type="PIRSR" id="PIRSR005586-2"/>
    </source>
</evidence>
<evidence type="ECO:0000256" key="3">
    <source>
        <dbReference type="ARBA" id="ARBA00022723"/>
    </source>
</evidence>
<dbReference type="OrthoDB" id="282152at2759"/>
<dbReference type="AlphaFoldDB" id="A0A0L0T4S1"/>
<evidence type="ECO:0000256" key="5">
    <source>
        <dbReference type="ARBA" id="ARBA00022833"/>
    </source>
</evidence>
<reference evidence="13 14" key="1">
    <citation type="submission" date="2009-11" db="EMBL/GenBank/DDBJ databases">
        <title>Annotation of Allomyces macrogynus ATCC 38327.</title>
        <authorList>
            <consortium name="The Broad Institute Genome Sequencing Platform"/>
            <person name="Russ C."/>
            <person name="Cuomo C."/>
            <person name="Burger G."/>
            <person name="Gray M.W."/>
            <person name="Holland P.W.H."/>
            <person name="King N."/>
            <person name="Lang F.B.F."/>
            <person name="Roger A.J."/>
            <person name="Ruiz-Trillo I."/>
            <person name="Young S.K."/>
            <person name="Zeng Q."/>
            <person name="Gargeya S."/>
            <person name="Fitzgerald M."/>
            <person name="Haas B."/>
            <person name="Abouelleil A."/>
            <person name="Alvarado L."/>
            <person name="Arachchi H.M."/>
            <person name="Berlin A."/>
            <person name="Chapman S.B."/>
            <person name="Gearin G."/>
            <person name="Goldberg J."/>
            <person name="Griggs A."/>
            <person name="Gujja S."/>
            <person name="Hansen M."/>
            <person name="Heiman D."/>
            <person name="Howarth C."/>
            <person name="Larimer J."/>
            <person name="Lui A."/>
            <person name="MacDonald P.J.P."/>
            <person name="McCowen C."/>
            <person name="Montmayeur A."/>
            <person name="Murphy C."/>
            <person name="Neiman D."/>
            <person name="Pearson M."/>
            <person name="Priest M."/>
            <person name="Roberts A."/>
            <person name="Saif S."/>
            <person name="Shea T."/>
            <person name="Sisk P."/>
            <person name="Stolte C."/>
            <person name="Sykes S."/>
            <person name="Wortman J."/>
            <person name="Nusbaum C."/>
            <person name="Birren B."/>
        </authorList>
    </citation>
    <scope>NUCLEOTIDE SEQUENCE [LARGE SCALE GENOMIC DNA]</scope>
    <source>
        <strain evidence="13 14">ATCC 38327</strain>
    </source>
</reference>